<dbReference type="CDD" id="cd00051">
    <property type="entry name" value="EFh"/>
    <property type="match status" value="1"/>
</dbReference>
<dbReference type="GO" id="GO:0043226">
    <property type="term" value="C:organelle"/>
    <property type="evidence" value="ECO:0007669"/>
    <property type="project" value="UniProtKB-ARBA"/>
</dbReference>
<dbReference type="Gene3D" id="1.10.238.10">
    <property type="entry name" value="EF-hand"/>
    <property type="match status" value="1"/>
</dbReference>
<dbReference type="Proteomes" id="UP000046395">
    <property type="component" value="Unassembled WGS sequence"/>
</dbReference>
<evidence type="ECO:0000256" key="2">
    <source>
        <dbReference type="ARBA" id="ARBA00022737"/>
    </source>
</evidence>
<dbReference type="PROSITE" id="PS50222">
    <property type="entry name" value="EF_HAND_2"/>
    <property type="match status" value="2"/>
</dbReference>
<accession>A0A5S6QDQ1</accession>
<proteinExistence type="predicted"/>
<dbReference type="InterPro" id="IPR011992">
    <property type="entry name" value="EF-hand-dom_pair"/>
</dbReference>
<dbReference type="SUPFAM" id="SSF47473">
    <property type="entry name" value="EF-hand"/>
    <property type="match status" value="1"/>
</dbReference>
<name>A0A5S6QDQ1_TRIMR</name>
<dbReference type="STRING" id="70415.A0A5S6QDQ1"/>
<reference evidence="7" key="3">
    <citation type="submission" date="2019-12" db="UniProtKB">
        <authorList>
            <consortium name="WormBaseParasite"/>
        </authorList>
    </citation>
    <scope>IDENTIFICATION</scope>
</reference>
<reference evidence="6" key="2">
    <citation type="submission" date="2014-03" db="EMBL/GenBank/DDBJ databases">
        <title>The whipworm genome and dual-species transcriptomics of an intimate host-pathogen interaction.</title>
        <authorList>
            <person name="Foth B.J."/>
            <person name="Tsai I.J."/>
            <person name="Reid A.J."/>
            <person name="Bancroft A.J."/>
            <person name="Nichol S."/>
            <person name="Tracey A."/>
            <person name="Holroyd N."/>
            <person name="Cotton J.A."/>
            <person name="Stanley E.J."/>
            <person name="Zarowiecki M."/>
            <person name="Liu J.Z."/>
            <person name="Huckvale T."/>
            <person name="Cooper P.J."/>
            <person name="Grencis R.K."/>
            <person name="Berriman M."/>
        </authorList>
    </citation>
    <scope>NUCLEOTIDE SEQUENCE [LARGE SCALE GENOMIC DNA]</scope>
    <source>
        <strain evidence="6">Edinburgh</strain>
    </source>
</reference>
<evidence type="ECO:0000256" key="3">
    <source>
        <dbReference type="ARBA" id="ARBA00022837"/>
    </source>
</evidence>
<feature type="domain" description="EF-hand" evidence="5">
    <location>
        <begin position="93"/>
        <end position="128"/>
    </location>
</feature>
<dbReference type="InterPro" id="IPR002048">
    <property type="entry name" value="EF_hand_dom"/>
</dbReference>
<dbReference type="WBParaSite" id="TMUE_1000005215.1">
    <property type="protein sequence ID" value="TMUE_1000005215.1"/>
    <property type="gene ID" value="WBGene00285188"/>
</dbReference>
<organism evidence="6 7">
    <name type="scientific">Trichuris muris</name>
    <name type="common">Mouse whipworm</name>
    <dbReference type="NCBI Taxonomy" id="70415"/>
    <lineage>
        <taxon>Eukaryota</taxon>
        <taxon>Metazoa</taxon>
        <taxon>Ecdysozoa</taxon>
        <taxon>Nematoda</taxon>
        <taxon>Enoplea</taxon>
        <taxon>Dorylaimia</taxon>
        <taxon>Trichinellida</taxon>
        <taxon>Trichuridae</taxon>
        <taxon>Trichuris</taxon>
    </lineage>
</organism>
<dbReference type="SMART" id="SM00054">
    <property type="entry name" value="EFh"/>
    <property type="match status" value="2"/>
</dbReference>
<keyword evidence="6" id="KW-1185">Reference proteome</keyword>
<feature type="domain" description="EF-hand" evidence="5">
    <location>
        <begin position="57"/>
        <end position="92"/>
    </location>
</feature>
<dbReference type="PROSITE" id="PS00018">
    <property type="entry name" value="EF_HAND_1"/>
    <property type="match status" value="2"/>
</dbReference>
<keyword evidence="3" id="KW-0106">Calcium</keyword>
<protein>
    <submittedName>
        <fullName evidence="7">EF-hand domain-containing protein</fullName>
    </submittedName>
</protein>
<dbReference type="WBParaSite" id="TMUE_1000005215.2">
    <property type="protein sequence ID" value="TMUE_1000005215.2"/>
    <property type="gene ID" value="WBGene00285188"/>
</dbReference>
<dbReference type="PANTHER" id="PTHR13025">
    <property type="entry name" value="EF-HAND DOMAIN-CONTAINING PROTEIN D"/>
    <property type="match status" value="1"/>
</dbReference>
<dbReference type="AlphaFoldDB" id="A0A5S6QDQ1"/>
<keyword evidence="2" id="KW-0677">Repeat</keyword>
<evidence type="ECO:0000313" key="7">
    <source>
        <dbReference type="WBParaSite" id="TMUE_1000005215.1"/>
    </source>
</evidence>
<feature type="region of interest" description="Disordered" evidence="4">
    <location>
        <begin position="17"/>
        <end position="37"/>
    </location>
</feature>
<evidence type="ECO:0000313" key="6">
    <source>
        <dbReference type="Proteomes" id="UP000046395"/>
    </source>
</evidence>
<evidence type="ECO:0000256" key="1">
    <source>
        <dbReference type="ARBA" id="ARBA00022723"/>
    </source>
</evidence>
<evidence type="ECO:0000256" key="4">
    <source>
        <dbReference type="SAM" id="MobiDB-lite"/>
    </source>
</evidence>
<dbReference type="InterPro" id="IPR018247">
    <property type="entry name" value="EF_Hand_1_Ca_BS"/>
</dbReference>
<dbReference type="PANTHER" id="PTHR13025:SF6">
    <property type="entry name" value="EF-HAND DOMAIN-CONTAINING PROTEIN-RELATED"/>
    <property type="match status" value="1"/>
</dbReference>
<sequence>MDPDLANWLNHRRWVSSEEDADADAPPRADCSLPPPKPGGCRDRAKLLCEFRELTSKQLNCLADLFKSFDRNNDGCIDIEDLKKIMEKLDAPQTHVKLKEMIREFDGDGDGQITLREFLLMHRKSTEASNVDSGLAAFANLDSVDVGAEGVRTAKSFFEAKMEKIAEKNKFLDEVNMQKEQRKREGIEKQRRQEAFKSRRAVFDPSTEMLPV</sequence>
<reference evidence="6" key="1">
    <citation type="submission" date="2013-11" db="EMBL/GenBank/DDBJ databases">
        <authorList>
            <person name="Aslett M."/>
        </authorList>
    </citation>
    <scope>NUCLEOTIDE SEQUENCE [LARGE SCALE GENOMIC DNA]</scope>
    <source>
        <strain evidence="6">Edinburgh</strain>
    </source>
</reference>
<evidence type="ECO:0000259" key="5">
    <source>
        <dbReference type="PROSITE" id="PS50222"/>
    </source>
</evidence>
<dbReference type="Pfam" id="PF13499">
    <property type="entry name" value="EF-hand_7"/>
    <property type="match status" value="1"/>
</dbReference>
<feature type="region of interest" description="Disordered" evidence="4">
    <location>
        <begin position="180"/>
        <end position="212"/>
    </location>
</feature>
<dbReference type="FunFam" id="1.10.238.10:FF:000178">
    <property type="entry name" value="Calmodulin-2 A"/>
    <property type="match status" value="1"/>
</dbReference>
<dbReference type="GO" id="GO:0005509">
    <property type="term" value="F:calcium ion binding"/>
    <property type="evidence" value="ECO:0007669"/>
    <property type="project" value="InterPro"/>
</dbReference>
<feature type="compositionally biased region" description="Basic and acidic residues" evidence="4">
    <location>
        <begin position="180"/>
        <end position="197"/>
    </location>
</feature>
<dbReference type="InterPro" id="IPR040365">
    <property type="entry name" value="EFHD1/2"/>
</dbReference>
<keyword evidence="1" id="KW-0479">Metal-binding</keyword>